<evidence type="ECO:0000256" key="12">
    <source>
        <dbReference type="ARBA" id="ARBA00023012"/>
    </source>
</evidence>
<dbReference type="CDD" id="cd17546">
    <property type="entry name" value="REC_hyHK_CKI1_RcsC-like"/>
    <property type="match status" value="1"/>
</dbReference>
<dbReference type="PROSITE" id="PS50110">
    <property type="entry name" value="RESPONSE_REGULATORY"/>
    <property type="match status" value="1"/>
</dbReference>
<evidence type="ECO:0000256" key="4">
    <source>
        <dbReference type="ARBA" id="ARBA00022475"/>
    </source>
</evidence>
<dbReference type="InterPro" id="IPR035965">
    <property type="entry name" value="PAS-like_dom_sf"/>
</dbReference>
<dbReference type="PROSITE" id="PS50109">
    <property type="entry name" value="HIS_KIN"/>
    <property type="match status" value="1"/>
</dbReference>
<keyword evidence="6" id="KW-0808">Transferase</keyword>
<keyword evidence="5 16" id="KW-0597">Phosphoprotein</keyword>
<keyword evidence="14" id="KW-0131">Cell cycle</keyword>
<dbReference type="PANTHER" id="PTHR45339:SF1">
    <property type="entry name" value="HYBRID SIGNAL TRANSDUCTION HISTIDINE KINASE J"/>
    <property type="match status" value="1"/>
</dbReference>
<evidence type="ECO:0000256" key="5">
    <source>
        <dbReference type="ARBA" id="ARBA00022553"/>
    </source>
</evidence>
<dbReference type="SMART" id="SM00086">
    <property type="entry name" value="PAC"/>
    <property type="match status" value="1"/>
</dbReference>
<dbReference type="SUPFAM" id="SSF47384">
    <property type="entry name" value="Homodimeric domain of signal transducing histidine kinase"/>
    <property type="match status" value="1"/>
</dbReference>
<dbReference type="Gene3D" id="1.20.120.160">
    <property type="entry name" value="HPT domain"/>
    <property type="match status" value="1"/>
</dbReference>
<dbReference type="GO" id="GO:0005524">
    <property type="term" value="F:ATP binding"/>
    <property type="evidence" value="ECO:0007669"/>
    <property type="project" value="UniProtKB-KW"/>
</dbReference>
<dbReference type="InterPro" id="IPR013655">
    <property type="entry name" value="PAS_fold_3"/>
</dbReference>
<gene>
    <name evidence="23" type="ORF">THSYN_10000</name>
</gene>
<dbReference type="SMART" id="SM00387">
    <property type="entry name" value="HATPase_c"/>
    <property type="match status" value="1"/>
</dbReference>
<dbReference type="InterPro" id="IPR004358">
    <property type="entry name" value="Sig_transdc_His_kin-like_C"/>
</dbReference>
<dbReference type="Pfam" id="PF02518">
    <property type="entry name" value="HATPase_c"/>
    <property type="match status" value="1"/>
</dbReference>
<protein>
    <recommendedName>
        <fullName evidence="3">histidine kinase</fullName>
        <ecNumber evidence="3">2.7.13.3</ecNumber>
    </recommendedName>
</protein>
<keyword evidence="7 17" id="KW-0812">Transmembrane</keyword>
<feature type="domain" description="Response regulatory" evidence="19">
    <location>
        <begin position="710"/>
        <end position="828"/>
    </location>
</feature>
<dbReference type="Pfam" id="PF00072">
    <property type="entry name" value="Response_reg"/>
    <property type="match status" value="1"/>
</dbReference>
<evidence type="ECO:0000256" key="14">
    <source>
        <dbReference type="ARBA" id="ARBA00023306"/>
    </source>
</evidence>
<feature type="domain" description="PAC" evidence="21">
    <location>
        <begin position="389"/>
        <end position="441"/>
    </location>
</feature>
<dbReference type="InterPro" id="IPR005467">
    <property type="entry name" value="His_kinase_dom"/>
</dbReference>
<dbReference type="PROSITE" id="PS50113">
    <property type="entry name" value="PAC"/>
    <property type="match status" value="1"/>
</dbReference>
<sequence>MTRKRIVSRLINRRTFTVFLLAALILVFGMYVRTEKAIDRANEQRQAVMALADELRQSSDDLTRMVRTYIVTGDPVYKQSYQDILDIRDGKRPRPEHYQNVYWDLVVAGRLPPPPATGQAMALLELMRQAGFGDAEFRQLAQAKAHSDHLTATEVTAMRLAETVGPDREEALTRARRLLHDDAYHQAKADIMQPLYEFNVLMNRRTLAAVHAAAHNATLLRGIFIVVGLILFIMLWRTWATLRETLGASAEEVRAQIVKLGHGDFSAAPPVPPGADHSVIGWLAETRQRLNQLAQAQQEAVVRYTRAEQALRESLGRYELAIKGTTDGIWHWNILSGEDFHSPRYRELLGYDADELPDTADGFEAIVHPDDLPQVNAAQQAHLVRREPYNIELRLRTKQRDYKWFISRGQAEWDAAGQPLRMSGSITDITERKRAEEELARSRDAAQAANRAKSQFLANMSHEIRTPMNAVIGLTHLVLQTDLTPKQQDYLYKIQSSGQALLGLINDILDLSKIEADRLELEQIPFSLERVLDPIATMMALRAEEKGLKLSFHLDATAPRHLLGDPLRLGQILLNLVNNAVKFTEQGEVVVAVTPQARPGAQVGLRFAVRDTGIGLLPAQQARLFEAFSQADGSTTRRYGGTGLGLAISKKLVDLMGGDLRVESAPGVGSTFTAILPFTVDTAAVPDTREDRPETGRAGLIPPSFPTDSRVLLVEDNAINQQVAREILRNFGLGVEIVGNGRMAVELLRANPARYAAVFMDLQMPEMDGFEATRVIRDELGLADLPIIAMTAHALEEERRRCLACGINDHVAKPIDPSVLLTVLSRWLPTRGDAQEPPNETLSVPDFPAALPGVDLSAALRRLSGNRELLLKMLRNFGQEWSGAHESIQVALSAGDLQQARQTVHTLRGVAANLSVSHVAASAEALEQALKRGANHEIERCLETLAAAISPVLAGLERLPPAPPLPVDVGSPDPSLLEPQVCELAKLLRQQDMKAEACFAELRVRLGAGECSEAMVRLEQQLDRLDFAAARITLAEVAELLGMAALDR</sequence>
<dbReference type="InterPro" id="IPR000700">
    <property type="entry name" value="PAS-assoc_C"/>
</dbReference>
<dbReference type="SUPFAM" id="SSF47226">
    <property type="entry name" value="Histidine-containing phosphotransfer domain, HPT domain"/>
    <property type="match status" value="1"/>
</dbReference>
<dbReference type="InterPro" id="IPR003594">
    <property type="entry name" value="HATPase_dom"/>
</dbReference>
<dbReference type="Proteomes" id="UP000232638">
    <property type="component" value="Chromosome"/>
</dbReference>
<evidence type="ECO:0000259" key="22">
    <source>
        <dbReference type="PROSITE" id="PS50894"/>
    </source>
</evidence>
<evidence type="ECO:0000256" key="6">
    <source>
        <dbReference type="ARBA" id="ARBA00022679"/>
    </source>
</evidence>
<evidence type="ECO:0000256" key="13">
    <source>
        <dbReference type="ARBA" id="ARBA00023136"/>
    </source>
</evidence>
<dbReference type="Gene3D" id="3.40.50.2300">
    <property type="match status" value="1"/>
</dbReference>
<feature type="domain" description="Histidine kinase" evidence="18">
    <location>
        <begin position="459"/>
        <end position="680"/>
    </location>
</feature>
<dbReference type="OrthoDB" id="9810730at2"/>
<dbReference type="InterPro" id="IPR036890">
    <property type="entry name" value="HATPase_C_sf"/>
</dbReference>
<evidence type="ECO:0000256" key="16">
    <source>
        <dbReference type="PROSITE-ProRule" id="PRU00169"/>
    </source>
</evidence>
<keyword evidence="8" id="KW-0547">Nucleotide-binding</keyword>
<evidence type="ECO:0000256" key="8">
    <source>
        <dbReference type="ARBA" id="ARBA00022741"/>
    </source>
</evidence>
<dbReference type="GO" id="GO:0005886">
    <property type="term" value="C:plasma membrane"/>
    <property type="evidence" value="ECO:0007669"/>
    <property type="project" value="UniProtKB-SubCell"/>
</dbReference>
<dbReference type="SUPFAM" id="SSF52172">
    <property type="entry name" value="CheY-like"/>
    <property type="match status" value="1"/>
</dbReference>
<dbReference type="SUPFAM" id="SSF55874">
    <property type="entry name" value="ATPase domain of HSP90 chaperone/DNA topoisomerase II/histidine kinase"/>
    <property type="match status" value="1"/>
</dbReference>
<dbReference type="PANTHER" id="PTHR45339">
    <property type="entry name" value="HYBRID SIGNAL TRANSDUCTION HISTIDINE KINASE J"/>
    <property type="match status" value="1"/>
</dbReference>
<dbReference type="InterPro" id="IPR003661">
    <property type="entry name" value="HisK_dim/P_dom"/>
</dbReference>
<dbReference type="Pfam" id="PF00512">
    <property type="entry name" value="HisKA"/>
    <property type="match status" value="1"/>
</dbReference>
<dbReference type="FunFam" id="1.10.287.130:FF:000038">
    <property type="entry name" value="Sensory transduction histidine kinase"/>
    <property type="match status" value="1"/>
</dbReference>
<dbReference type="AlphaFoldDB" id="A0A2K8U6Q6"/>
<dbReference type="CDD" id="cd00082">
    <property type="entry name" value="HisKA"/>
    <property type="match status" value="1"/>
</dbReference>
<keyword evidence="10" id="KW-0067">ATP-binding</keyword>
<dbReference type="PROSITE" id="PS50894">
    <property type="entry name" value="HPT"/>
    <property type="match status" value="1"/>
</dbReference>
<dbReference type="InterPro" id="IPR036097">
    <property type="entry name" value="HisK_dim/P_sf"/>
</dbReference>
<keyword evidence="24" id="KW-1185">Reference proteome</keyword>
<dbReference type="InterPro" id="IPR008207">
    <property type="entry name" value="Sig_transdc_His_kin_Hpt_dom"/>
</dbReference>
<evidence type="ECO:0000256" key="15">
    <source>
        <dbReference type="PROSITE-ProRule" id="PRU00110"/>
    </source>
</evidence>
<dbReference type="InterPro" id="IPR036641">
    <property type="entry name" value="HPT_dom_sf"/>
</dbReference>
<proteinExistence type="predicted"/>
<evidence type="ECO:0000256" key="3">
    <source>
        <dbReference type="ARBA" id="ARBA00012438"/>
    </source>
</evidence>
<dbReference type="InterPro" id="IPR000014">
    <property type="entry name" value="PAS"/>
</dbReference>
<evidence type="ECO:0000259" key="21">
    <source>
        <dbReference type="PROSITE" id="PS50113"/>
    </source>
</evidence>
<evidence type="ECO:0000256" key="9">
    <source>
        <dbReference type="ARBA" id="ARBA00022777"/>
    </source>
</evidence>
<dbReference type="CDD" id="cd00130">
    <property type="entry name" value="PAS"/>
    <property type="match status" value="1"/>
</dbReference>
<dbReference type="EMBL" id="CP020370">
    <property type="protein sequence ID" value="AUB81253.1"/>
    <property type="molecule type" value="Genomic_DNA"/>
</dbReference>
<keyword evidence="12" id="KW-0902">Two-component regulatory system</keyword>
<evidence type="ECO:0000256" key="11">
    <source>
        <dbReference type="ARBA" id="ARBA00022989"/>
    </source>
</evidence>
<dbReference type="SMART" id="SM00448">
    <property type="entry name" value="REC"/>
    <property type="match status" value="1"/>
</dbReference>
<dbReference type="SUPFAM" id="SSF55785">
    <property type="entry name" value="PYP-like sensor domain (PAS domain)"/>
    <property type="match status" value="1"/>
</dbReference>
<dbReference type="PROSITE" id="PS50112">
    <property type="entry name" value="PAS"/>
    <property type="match status" value="1"/>
</dbReference>
<evidence type="ECO:0000313" key="24">
    <source>
        <dbReference type="Proteomes" id="UP000232638"/>
    </source>
</evidence>
<dbReference type="Pfam" id="PF01627">
    <property type="entry name" value="Hpt"/>
    <property type="match status" value="1"/>
</dbReference>
<dbReference type="GO" id="GO:0000155">
    <property type="term" value="F:phosphorelay sensor kinase activity"/>
    <property type="evidence" value="ECO:0007669"/>
    <property type="project" value="InterPro"/>
</dbReference>
<comment type="subcellular location">
    <subcellularLocation>
        <location evidence="2">Cell membrane</location>
        <topology evidence="2">Multi-pass membrane protein</topology>
    </subcellularLocation>
</comment>
<dbReference type="SMART" id="SM00073">
    <property type="entry name" value="HPT"/>
    <property type="match status" value="1"/>
</dbReference>
<feature type="modified residue" description="4-aspartylphosphate" evidence="16">
    <location>
        <position position="761"/>
    </location>
</feature>
<evidence type="ECO:0000259" key="19">
    <source>
        <dbReference type="PROSITE" id="PS50110"/>
    </source>
</evidence>
<dbReference type="PRINTS" id="PR00344">
    <property type="entry name" value="BCTRLSENSOR"/>
</dbReference>
<dbReference type="Gene3D" id="3.30.450.20">
    <property type="entry name" value="PAS domain"/>
    <property type="match status" value="1"/>
</dbReference>
<keyword evidence="13 17" id="KW-0472">Membrane</keyword>
<name>A0A2K8U6Q6_9GAMM</name>
<dbReference type="FunFam" id="3.30.565.10:FF:000010">
    <property type="entry name" value="Sensor histidine kinase RcsC"/>
    <property type="match status" value="1"/>
</dbReference>
<evidence type="ECO:0000256" key="2">
    <source>
        <dbReference type="ARBA" id="ARBA00004651"/>
    </source>
</evidence>
<feature type="modified residue" description="Phosphohistidine" evidence="15">
    <location>
        <position position="905"/>
    </location>
</feature>
<keyword evidence="11 17" id="KW-1133">Transmembrane helix</keyword>
<dbReference type="InterPro" id="IPR001789">
    <property type="entry name" value="Sig_transdc_resp-reg_receiver"/>
</dbReference>
<evidence type="ECO:0000256" key="17">
    <source>
        <dbReference type="SAM" id="Phobius"/>
    </source>
</evidence>
<dbReference type="Gene3D" id="1.10.287.130">
    <property type="match status" value="1"/>
</dbReference>
<keyword evidence="9" id="KW-0418">Kinase</keyword>
<feature type="transmembrane region" description="Helical" evidence="17">
    <location>
        <begin position="219"/>
        <end position="236"/>
    </location>
</feature>
<dbReference type="SMART" id="SM00388">
    <property type="entry name" value="HisKA"/>
    <property type="match status" value="1"/>
</dbReference>
<evidence type="ECO:0000313" key="23">
    <source>
        <dbReference type="EMBL" id="AUB81253.1"/>
    </source>
</evidence>
<evidence type="ECO:0000259" key="20">
    <source>
        <dbReference type="PROSITE" id="PS50112"/>
    </source>
</evidence>
<dbReference type="NCBIfam" id="TIGR00229">
    <property type="entry name" value="sensory_box"/>
    <property type="match status" value="1"/>
</dbReference>
<keyword evidence="4" id="KW-1003">Cell membrane</keyword>
<feature type="domain" description="HPt" evidence="22">
    <location>
        <begin position="866"/>
        <end position="959"/>
    </location>
</feature>
<dbReference type="InterPro" id="IPR001610">
    <property type="entry name" value="PAC"/>
</dbReference>
<evidence type="ECO:0000259" key="18">
    <source>
        <dbReference type="PROSITE" id="PS50109"/>
    </source>
</evidence>
<dbReference type="KEGG" id="tsy:THSYN_10000"/>
<dbReference type="InterPro" id="IPR011006">
    <property type="entry name" value="CheY-like_superfamily"/>
</dbReference>
<dbReference type="EC" id="2.7.13.3" evidence="3"/>
<reference evidence="23 24" key="1">
    <citation type="submission" date="2017-03" db="EMBL/GenBank/DDBJ databases">
        <title>Complete genome sequence of Candidatus 'Thiodictyon syntrophicum' sp. nov. strain Cad16T, a photolithoautotroph purple sulfur bacterium isolated from an alpine meromictic lake.</title>
        <authorList>
            <person name="Luedin S.M."/>
            <person name="Pothier J.F."/>
            <person name="Danza F."/>
            <person name="Storelli N."/>
            <person name="Wittwer M."/>
            <person name="Tonolla M."/>
        </authorList>
    </citation>
    <scope>NUCLEOTIDE SEQUENCE [LARGE SCALE GENOMIC DNA]</scope>
    <source>
        <strain evidence="23 24">Cad16T</strain>
    </source>
</reference>
<comment type="catalytic activity">
    <reaction evidence="1">
        <text>ATP + protein L-histidine = ADP + protein N-phospho-L-histidine.</text>
        <dbReference type="EC" id="2.7.13.3"/>
    </reaction>
</comment>
<accession>A0A2K8U6Q6</accession>
<dbReference type="CDD" id="cd16922">
    <property type="entry name" value="HATPase_EvgS-ArcB-TorS-like"/>
    <property type="match status" value="1"/>
</dbReference>
<dbReference type="Pfam" id="PF08447">
    <property type="entry name" value="PAS_3"/>
    <property type="match status" value="1"/>
</dbReference>
<evidence type="ECO:0000256" key="1">
    <source>
        <dbReference type="ARBA" id="ARBA00000085"/>
    </source>
</evidence>
<dbReference type="Gene3D" id="3.30.565.10">
    <property type="entry name" value="Histidine kinase-like ATPase, C-terminal domain"/>
    <property type="match status" value="1"/>
</dbReference>
<evidence type="ECO:0000256" key="7">
    <source>
        <dbReference type="ARBA" id="ARBA00022692"/>
    </source>
</evidence>
<organism evidence="23 24">
    <name type="scientific">Candidatus Thiodictyon syntrophicum</name>
    <dbReference type="NCBI Taxonomy" id="1166950"/>
    <lineage>
        <taxon>Bacteria</taxon>
        <taxon>Pseudomonadati</taxon>
        <taxon>Pseudomonadota</taxon>
        <taxon>Gammaproteobacteria</taxon>
        <taxon>Chromatiales</taxon>
        <taxon>Chromatiaceae</taxon>
        <taxon>Thiodictyon</taxon>
    </lineage>
</organism>
<evidence type="ECO:0000256" key="10">
    <source>
        <dbReference type="ARBA" id="ARBA00022840"/>
    </source>
</evidence>
<feature type="domain" description="PAS" evidence="20">
    <location>
        <begin position="342"/>
        <end position="387"/>
    </location>
</feature>